<feature type="transmembrane region" description="Helical" evidence="6">
    <location>
        <begin position="293"/>
        <end position="315"/>
    </location>
</feature>
<evidence type="ECO:0000256" key="1">
    <source>
        <dbReference type="ARBA" id="ARBA00004370"/>
    </source>
</evidence>
<dbReference type="GO" id="GO:0016020">
    <property type="term" value="C:membrane"/>
    <property type="evidence" value="ECO:0007669"/>
    <property type="project" value="UniProtKB-SubCell"/>
</dbReference>
<gene>
    <name evidence="8" type="ORF">DPMN_061338</name>
</gene>
<dbReference type="PANTHER" id="PTHR46641">
    <property type="entry name" value="FMRFAMIDE RECEPTOR-RELATED"/>
    <property type="match status" value="1"/>
</dbReference>
<feature type="transmembrane region" description="Helical" evidence="6">
    <location>
        <begin position="248"/>
        <end position="265"/>
    </location>
</feature>
<dbReference type="InterPro" id="IPR000276">
    <property type="entry name" value="GPCR_Rhodpsn"/>
</dbReference>
<evidence type="ECO:0000256" key="5">
    <source>
        <dbReference type="SAM" id="MobiDB-lite"/>
    </source>
</evidence>
<feature type="transmembrane region" description="Helical" evidence="6">
    <location>
        <begin position="146"/>
        <end position="171"/>
    </location>
</feature>
<feature type="transmembrane region" description="Helical" evidence="6">
    <location>
        <begin position="68"/>
        <end position="91"/>
    </location>
</feature>
<keyword evidence="3 6" id="KW-1133">Transmembrane helix</keyword>
<feature type="region of interest" description="Disordered" evidence="5">
    <location>
        <begin position="341"/>
        <end position="367"/>
    </location>
</feature>
<keyword evidence="2 6" id="KW-0812">Transmembrane</keyword>
<dbReference type="CDD" id="cd14978">
    <property type="entry name" value="7tmA_FMRFamide_R-like"/>
    <property type="match status" value="1"/>
</dbReference>
<name>A0A9D4HID0_DREPO</name>
<evidence type="ECO:0000256" key="2">
    <source>
        <dbReference type="ARBA" id="ARBA00022692"/>
    </source>
</evidence>
<evidence type="ECO:0000256" key="4">
    <source>
        <dbReference type="ARBA" id="ARBA00023136"/>
    </source>
</evidence>
<dbReference type="AlphaFoldDB" id="A0A9D4HID0"/>
<dbReference type="Proteomes" id="UP000828390">
    <property type="component" value="Unassembled WGS sequence"/>
</dbReference>
<dbReference type="SUPFAM" id="SSF81321">
    <property type="entry name" value="Family A G protein-coupled receptor-like"/>
    <property type="match status" value="1"/>
</dbReference>
<feature type="transmembrane region" description="Helical" evidence="6">
    <location>
        <begin position="191"/>
        <end position="218"/>
    </location>
</feature>
<feature type="domain" description="G-protein coupled receptors family 1 profile" evidence="7">
    <location>
        <begin position="49"/>
        <end position="312"/>
    </location>
</feature>
<organism evidence="8 9">
    <name type="scientific">Dreissena polymorpha</name>
    <name type="common">Zebra mussel</name>
    <name type="synonym">Mytilus polymorpha</name>
    <dbReference type="NCBI Taxonomy" id="45954"/>
    <lineage>
        <taxon>Eukaryota</taxon>
        <taxon>Metazoa</taxon>
        <taxon>Spiralia</taxon>
        <taxon>Lophotrochozoa</taxon>
        <taxon>Mollusca</taxon>
        <taxon>Bivalvia</taxon>
        <taxon>Autobranchia</taxon>
        <taxon>Heteroconchia</taxon>
        <taxon>Euheterodonta</taxon>
        <taxon>Imparidentia</taxon>
        <taxon>Neoheterodontei</taxon>
        <taxon>Myida</taxon>
        <taxon>Dreissenoidea</taxon>
        <taxon>Dreissenidae</taxon>
        <taxon>Dreissena</taxon>
    </lineage>
</organism>
<sequence length="367" mass="41689">MDGLEVDNIASVTNLNNTDINAPVQENSDASLFAYLFAGKLICSLGSALNIINILVLAQKELSESPYVYLLALAVSDLTFLLLSLVHLISYSISRSYYIAFFNAYIFFVIGNICFNASVWLIVFITIERLTFVVRPLQPKPSRKKALISISVIVALATLINIPRVFCFQIQEQDNIYYPNGTDFRESNTFLYLSWFHSVIINFIPNITLILTNSVLIWTLKQAEHDRLVLRSNQAQAASRDQRRLTRMLVVIVIVFFFCTIPSAFSDDPISHALFGKGKTWTEFVNSQGNVTLIYVSNLLLYTNSAMNFVLYCAFNRKFRDATKALFWTITKNVRRSVRNQTRNSTSEVYSSGERSPQVSNRINTKL</sequence>
<evidence type="ECO:0000256" key="6">
    <source>
        <dbReference type="SAM" id="Phobius"/>
    </source>
</evidence>
<dbReference type="OrthoDB" id="10011262at2759"/>
<dbReference type="EMBL" id="JAIWYP010000013">
    <property type="protein sequence ID" value="KAH3718533.1"/>
    <property type="molecule type" value="Genomic_DNA"/>
</dbReference>
<dbReference type="InterPro" id="IPR052954">
    <property type="entry name" value="GPCR-Ligand_Int"/>
</dbReference>
<feature type="transmembrane region" description="Helical" evidence="6">
    <location>
        <begin position="97"/>
        <end position="125"/>
    </location>
</feature>
<reference evidence="8" key="1">
    <citation type="journal article" date="2019" name="bioRxiv">
        <title>The Genome of the Zebra Mussel, Dreissena polymorpha: A Resource for Invasive Species Research.</title>
        <authorList>
            <person name="McCartney M.A."/>
            <person name="Auch B."/>
            <person name="Kono T."/>
            <person name="Mallez S."/>
            <person name="Zhang Y."/>
            <person name="Obille A."/>
            <person name="Becker A."/>
            <person name="Abrahante J.E."/>
            <person name="Garbe J."/>
            <person name="Badalamenti J.P."/>
            <person name="Herman A."/>
            <person name="Mangelson H."/>
            <person name="Liachko I."/>
            <person name="Sullivan S."/>
            <person name="Sone E.D."/>
            <person name="Koren S."/>
            <person name="Silverstein K.A.T."/>
            <person name="Beckman K.B."/>
            <person name="Gohl D.M."/>
        </authorList>
    </citation>
    <scope>NUCLEOTIDE SEQUENCE</scope>
    <source>
        <strain evidence="8">Duluth1</strain>
        <tissue evidence="8">Whole animal</tissue>
    </source>
</reference>
<proteinExistence type="predicted"/>
<dbReference type="PROSITE" id="PS50262">
    <property type="entry name" value="G_PROTEIN_RECEP_F1_2"/>
    <property type="match status" value="1"/>
</dbReference>
<dbReference type="InterPro" id="IPR017452">
    <property type="entry name" value="GPCR_Rhodpsn_7TM"/>
</dbReference>
<keyword evidence="9" id="KW-1185">Reference proteome</keyword>
<accession>A0A9D4HID0</accession>
<comment type="subcellular location">
    <subcellularLocation>
        <location evidence="1">Membrane</location>
    </subcellularLocation>
</comment>
<dbReference type="Pfam" id="PF00001">
    <property type="entry name" value="7tm_1"/>
    <property type="match status" value="1"/>
</dbReference>
<dbReference type="PRINTS" id="PR00237">
    <property type="entry name" value="GPCRRHODOPSN"/>
</dbReference>
<dbReference type="GO" id="GO:0004930">
    <property type="term" value="F:G protein-coupled receptor activity"/>
    <property type="evidence" value="ECO:0007669"/>
    <property type="project" value="InterPro"/>
</dbReference>
<evidence type="ECO:0000259" key="7">
    <source>
        <dbReference type="PROSITE" id="PS50262"/>
    </source>
</evidence>
<reference evidence="8" key="2">
    <citation type="submission" date="2020-11" db="EMBL/GenBank/DDBJ databases">
        <authorList>
            <person name="McCartney M.A."/>
            <person name="Auch B."/>
            <person name="Kono T."/>
            <person name="Mallez S."/>
            <person name="Becker A."/>
            <person name="Gohl D.M."/>
            <person name="Silverstein K.A.T."/>
            <person name="Koren S."/>
            <person name="Bechman K.B."/>
            <person name="Herman A."/>
            <person name="Abrahante J.E."/>
            <person name="Garbe J."/>
        </authorList>
    </citation>
    <scope>NUCLEOTIDE SEQUENCE</scope>
    <source>
        <strain evidence="8">Duluth1</strain>
        <tissue evidence="8">Whole animal</tissue>
    </source>
</reference>
<evidence type="ECO:0000313" key="8">
    <source>
        <dbReference type="EMBL" id="KAH3718533.1"/>
    </source>
</evidence>
<dbReference type="PANTHER" id="PTHR46641:SF2">
    <property type="entry name" value="FMRFAMIDE RECEPTOR"/>
    <property type="match status" value="1"/>
</dbReference>
<comment type="caution">
    <text evidence="8">The sequence shown here is derived from an EMBL/GenBank/DDBJ whole genome shotgun (WGS) entry which is preliminary data.</text>
</comment>
<evidence type="ECO:0000313" key="9">
    <source>
        <dbReference type="Proteomes" id="UP000828390"/>
    </source>
</evidence>
<evidence type="ECO:0000256" key="3">
    <source>
        <dbReference type="ARBA" id="ARBA00022989"/>
    </source>
</evidence>
<dbReference type="Gene3D" id="1.20.1070.10">
    <property type="entry name" value="Rhodopsin 7-helix transmembrane proteins"/>
    <property type="match status" value="1"/>
</dbReference>
<feature type="transmembrane region" description="Helical" evidence="6">
    <location>
        <begin position="32"/>
        <end position="56"/>
    </location>
</feature>
<keyword evidence="4 6" id="KW-0472">Membrane</keyword>
<protein>
    <recommendedName>
        <fullName evidence="7">G-protein coupled receptors family 1 profile domain-containing protein</fullName>
    </recommendedName>
</protein>